<dbReference type="PANTHER" id="PTHR42997:SF1">
    <property type="entry name" value="AP-4-A PHOSPHORYLASE"/>
    <property type="match status" value="1"/>
</dbReference>
<dbReference type="Gene3D" id="3.30.428.10">
    <property type="entry name" value="HIT-like"/>
    <property type="match status" value="1"/>
</dbReference>
<proteinExistence type="predicted"/>
<evidence type="ECO:0000256" key="1">
    <source>
        <dbReference type="PROSITE-ProRule" id="PRU00464"/>
    </source>
</evidence>
<dbReference type="PROSITE" id="PS51084">
    <property type="entry name" value="HIT_2"/>
    <property type="match status" value="1"/>
</dbReference>
<feature type="domain" description="HIT" evidence="2">
    <location>
        <begin position="39"/>
        <end position="146"/>
    </location>
</feature>
<dbReference type="EMBL" id="JFYO01000007">
    <property type="protein sequence ID" value="EZP26138.1"/>
    <property type="molecule type" value="Genomic_DNA"/>
</dbReference>
<comment type="caution">
    <text evidence="3">The sequence shown here is derived from an EMBL/GenBank/DDBJ whole genome shotgun (WGS) entry which is preliminary data.</text>
</comment>
<dbReference type="InterPro" id="IPR011146">
    <property type="entry name" value="HIT-like"/>
</dbReference>
<dbReference type="AlphaFoldDB" id="A0A031FNH6"/>
<dbReference type="GO" id="GO:0016787">
    <property type="term" value="F:hydrolase activity"/>
    <property type="evidence" value="ECO:0007669"/>
    <property type="project" value="UniProtKB-KW"/>
</dbReference>
<dbReference type="PANTHER" id="PTHR42997">
    <property type="entry name" value="HIT FAMILY HYDROLASE"/>
    <property type="match status" value="1"/>
</dbReference>
<dbReference type="InterPro" id="IPR052908">
    <property type="entry name" value="AP-4-A_phosphorylase"/>
</dbReference>
<keyword evidence="3" id="KW-0378">Hydrolase</keyword>
<evidence type="ECO:0000259" key="2">
    <source>
        <dbReference type="PROSITE" id="PS51084"/>
    </source>
</evidence>
<evidence type="ECO:0000313" key="3">
    <source>
        <dbReference type="EMBL" id="EZP26138.1"/>
    </source>
</evidence>
<gene>
    <name evidence="3" type="ORF">BW34_02470</name>
</gene>
<dbReference type="InterPro" id="IPR036265">
    <property type="entry name" value="HIT-like_sf"/>
</dbReference>
<dbReference type="Pfam" id="PF01230">
    <property type="entry name" value="HIT"/>
    <property type="match status" value="1"/>
</dbReference>
<accession>A0A031FNH6</accession>
<sequence>MIVCGASKAPTVPVPPETIVFGGPCRNVSSPNVADDECAFCQNIAENQFDVIARGSRSLVVLDKHPINRGHILVIPIRHALDLASMTTAEVAEVALFAQAADRAIRRVLDAAVATNLLMSNGPAADQGVSHAHLHVIPREPGDGYEFREDYARYPLEALTEFERESLVEEVGGLLHNADVEADRPCARGRSASTS</sequence>
<dbReference type="Proteomes" id="UP000024001">
    <property type="component" value="Unassembled WGS sequence"/>
</dbReference>
<dbReference type="SUPFAM" id="SSF54197">
    <property type="entry name" value="HIT-like"/>
    <property type="match status" value="1"/>
</dbReference>
<keyword evidence="4" id="KW-1185">Reference proteome</keyword>
<feature type="short sequence motif" description="Histidine triad motif" evidence="1">
    <location>
        <begin position="131"/>
        <end position="135"/>
    </location>
</feature>
<evidence type="ECO:0000313" key="4">
    <source>
        <dbReference type="Proteomes" id="UP000024001"/>
    </source>
</evidence>
<protein>
    <submittedName>
        <fullName evidence="3">Diadenosine tetraphosphate (Ap4A) hydrolase andother HIT family hydrolase</fullName>
    </submittedName>
</protein>
<name>A0A031FNH6_9MICO</name>
<dbReference type="eggNOG" id="COG0537">
    <property type="taxonomic scope" value="Bacteria"/>
</dbReference>
<reference evidence="3 4" key="1">
    <citation type="submission" date="2014-03" db="EMBL/GenBank/DDBJ databases">
        <title>Draft Genome Sequences of 13 Willow Endophytes.</title>
        <authorList>
            <person name="Gan H.Y."/>
            <person name="Gan H.M."/>
            <person name="Savka M.A."/>
            <person name="Hudson A.O."/>
        </authorList>
    </citation>
    <scope>NUCLEOTIDE SEQUENCE [LARGE SCALE GENOMIC DNA]</scope>
    <source>
        <strain evidence="3 4">RIT293</strain>
    </source>
</reference>
<organism evidence="3 4">
    <name type="scientific">Microbacterium oleivorans</name>
    <dbReference type="NCBI Taxonomy" id="273677"/>
    <lineage>
        <taxon>Bacteria</taxon>
        <taxon>Bacillati</taxon>
        <taxon>Actinomycetota</taxon>
        <taxon>Actinomycetes</taxon>
        <taxon>Micrococcales</taxon>
        <taxon>Microbacteriaceae</taxon>
        <taxon>Microbacterium</taxon>
    </lineage>
</organism>